<reference evidence="1" key="1">
    <citation type="submission" date="2019-06" db="EMBL/GenBank/DDBJ databases">
        <authorList>
            <person name="Zheng W."/>
        </authorList>
    </citation>
    <scope>NUCLEOTIDE SEQUENCE</scope>
    <source>
        <strain evidence="1">QDHG01</strain>
    </source>
</reference>
<dbReference type="AlphaFoldDB" id="A0A8J8NKG9"/>
<dbReference type="Proteomes" id="UP000785679">
    <property type="component" value="Unassembled WGS sequence"/>
</dbReference>
<name>A0A8J8NKG9_HALGN</name>
<dbReference type="EMBL" id="RRYP01014026">
    <property type="protein sequence ID" value="TNV76194.1"/>
    <property type="molecule type" value="Genomic_DNA"/>
</dbReference>
<proteinExistence type="predicted"/>
<accession>A0A8J8NKG9</accession>
<evidence type="ECO:0000313" key="1">
    <source>
        <dbReference type="EMBL" id="TNV76194.1"/>
    </source>
</evidence>
<organism evidence="1 2">
    <name type="scientific">Halteria grandinella</name>
    <dbReference type="NCBI Taxonomy" id="5974"/>
    <lineage>
        <taxon>Eukaryota</taxon>
        <taxon>Sar</taxon>
        <taxon>Alveolata</taxon>
        <taxon>Ciliophora</taxon>
        <taxon>Intramacronucleata</taxon>
        <taxon>Spirotrichea</taxon>
        <taxon>Stichotrichia</taxon>
        <taxon>Sporadotrichida</taxon>
        <taxon>Halteriidae</taxon>
        <taxon>Halteria</taxon>
    </lineage>
</organism>
<evidence type="ECO:0000313" key="2">
    <source>
        <dbReference type="Proteomes" id="UP000785679"/>
    </source>
</evidence>
<gene>
    <name evidence="1" type="ORF">FGO68_gene8444</name>
</gene>
<comment type="caution">
    <text evidence="1">The sequence shown here is derived from an EMBL/GenBank/DDBJ whole genome shotgun (WGS) entry which is preliminary data.</text>
</comment>
<sequence>MLHLLQQTSFIQINGETFCENIFRQVHFALSSLQSRMCWKINSQLTLKDQQQVTLKPLLLLEISKALKY</sequence>
<protein>
    <submittedName>
        <fullName evidence="1">Uncharacterized protein</fullName>
    </submittedName>
</protein>
<keyword evidence="2" id="KW-1185">Reference proteome</keyword>